<evidence type="ECO:0000313" key="3">
    <source>
        <dbReference type="Proteomes" id="UP000037392"/>
    </source>
</evidence>
<gene>
    <name evidence="2" type="ORF">HMPREF9470_02490</name>
</gene>
<dbReference type="GeneID" id="93164146"/>
<dbReference type="PATRIC" id="fig|742734.4.peg.2672"/>
<dbReference type="AlphaFoldDB" id="A0A0J9EV53"/>
<dbReference type="GO" id="GO:0015562">
    <property type="term" value="F:efflux transmembrane transporter activity"/>
    <property type="evidence" value="ECO:0007669"/>
    <property type="project" value="InterPro"/>
</dbReference>
<dbReference type="SUPFAM" id="SSF56954">
    <property type="entry name" value="Outer membrane efflux proteins (OEP)"/>
    <property type="match status" value="1"/>
</dbReference>
<sequence>MRNMKKYGHRAAVLLAASAIAGSMPMTAFATLASKPDENYAVAEPPAPDITKDISPEFAYSADKWASLRDNVMEYGELADLIHEYNPTVRSNRSTLSDQKKQNLTDINEQLLDDARDLWDDASNTDTDSYNGRMQAAQLDFAGNSLAKVADQNYMDADMYKITYDQTEANLVFQAQQLMATYEQSAYTMENLNASRALAQASYEATVARRNAGMATETDVLTALKSVQDIDASILSAQKSTDNVHRNLCMMLGWGADSQPEIRSIPAPDLNRIAAMNPEADREQAVANNYDVKYNERKIQNLRSEDLIASTNATLEDARNKVYNSLKTQYNTVLDARDALDAANIKFQLETVNMNAASAKAATGNISSLELVQQQNAYTSAKNDVETGKMQLMLAMEKYDWIKKGLTF</sequence>
<dbReference type="OrthoDB" id="1903697at2"/>
<keyword evidence="1" id="KW-0732">Signal</keyword>
<organism evidence="2 3">
    <name type="scientific">[Clostridium] citroniae WAL-19142</name>
    <dbReference type="NCBI Taxonomy" id="742734"/>
    <lineage>
        <taxon>Bacteria</taxon>
        <taxon>Bacillati</taxon>
        <taxon>Bacillota</taxon>
        <taxon>Clostridia</taxon>
        <taxon>Lachnospirales</taxon>
        <taxon>Lachnospiraceae</taxon>
        <taxon>Enterocloster</taxon>
    </lineage>
</organism>
<feature type="signal peptide" evidence="1">
    <location>
        <begin position="1"/>
        <end position="30"/>
    </location>
</feature>
<comment type="caution">
    <text evidence="2">The sequence shown here is derived from an EMBL/GenBank/DDBJ whole genome shotgun (WGS) entry which is preliminary data.</text>
</comment>
<evidence type="ECO:0000256" key="1">
    <source>
        <dbReference type="SAM" id="SignalP"/>
    </source>
</evidence>
<protein>
    <recommendedName>
        <fullName evidence="4">Outer membrane efflux protein</fullName>
    </recommendedName>
</protein>
<name>A0A0J9EV53_9FIRM</name>
<accession>A0A0J9EV53</accession>
<dbReference type="EMBL" id="ADLK01000020">
    <property type="protein sequence ID" value="KMW19750.1"/>
    <property type="molecule type" value="Genomic_DNA"/>
</dbReference>
<dbReference type="Proteomes" id="UP000037392">
    <property type="component" value="Unassembled WGS sequence"/>
</dbReference>
<dbReference type="RefSeq" id="WP_045093522.1">
    <property type="nucleotide sequence ID" value="NZ_KQ235878.1"/>
</dbReference>
<evidence type="ECO:0000313" key="2">
    <source>
        <dbReference type="EMBL" id="KMW19750.1"/>
    </source>
</evidence>
<reference evidence="2 3" key="1">
    <citation type="submission" date="2011-04" db="EMBL/GenBank/DDBJ databases">
        <title>The Genome Sequence of Clostridium citroniae WAL-19142.</title>
        <authorList>
            <consortium name="The Broad Institute Genome Sequencing Platform"/>
            <person name="Earl A."/>
            <person name="Ward D."/>
            <person name="Feldgarden M."/>
            <person name="Gevers D."/>
            <person name="Warren Y.A."/>
            <person name="Tyrrell K.L."/>
            <person name="Citron D.M."/>
            <person name="Goldstein E.J."/>
            <person name="Daigneault M."/>
            <person name="Allen-Vercoe E."/>
            <person name="Young S.K."/>
            <person name="Zeng Q."/>
            <person name="Gargeya S."/>
            <person name="Fitzgerald M."/>
            <person name="Haas B."/>
            <person name="Abouelleil A."/>
            <person name="Alvarado L."/>
            <person name="Arachchi H.M."/>
            <person name="Berlin A."/>
            <person name="Brown A."/>
            <person name="Chapman S.B."/>
            <person name="Chen Z."/>
            <person name="Dunbar C."/>
            <person name="Freedman E."/>
            <person name="Gearin G."/>
            <person name="Gellesch M."/>
            <person name="Goldberg J."/>
            <person name="Griggs A."/>
            <person name="Gujja S."/>
            <person name="Heilman E.R."/>
            <person name="Heiman D."/>
            <person name="Howarth C."/>
            <person name="Larson L."/>
            <person name="Lui A."/>
            <person name="MacDonald P.J."/>
            <person name="Mehta T."/>
            <person name="Montmayeur A."/>
            <person name="Murphy C."/>
            <person name="Neiman D."/>
            <person name="Pearson M."/>
            <person name="Priest M."/>
            <person name="Roberts A."/>
            <person name="Saif S."/>
            <person name="Shea T."/>
            <person name="Shenoy N."/>
            <person name="Sisk P."/>
            <person name="Stolte C."/>
            <person name="Sykes S."/>
            <person name="White J."/>
            <person name="Yandava C."/>
            <person name="Wortman J."/>
            <person name="Nusbaum C."/>
            <person name="Birren B."/>
        </authorList>
    </citation>
    <scope>NUCLEOTIDE SEQUENCE [LARGE SCALE GENOMIC DNA]</scope>
    <source>
        <strain evidence="2 3">WAL-19142</strain>
    </source>
</reference>
<dbReference type="Gene3D" id="1.20.1600.10">
    <property type="entry name" value="Outer membrane efflux proteins (OEP)"/>
    <property type="match status" value="2"/>
</dbReference>
<proteinExistence type="predicted"/>
<evidence type="ECO:0008006" key="4">
    <source>
        <dbReference type="Google" id="ProtNLM"/>
    </source>
</evidence>
<feature type="chain" id="PRO_5005318795" description="Outer membrane efflux protein" evidence="1">
    <location>
        <begin position="31"/>
        <end position="408"/>
    </location>
</feature>